<dbReference type="PANTHER" id="PTHR47257:SF1">
    <property type="entry name" value="PH-RESPONSE TRANSCRIPTION FACTOR PACC_RIM101"/>
    <property type="match status" value="1"/>
</dbReference>
<evidence type="ECO:0000256" key="1">
    <source>
        <dbReference type="ARBA" id="ARBA00004123"/>
    </source>
</evidence>
<comment type="subcellular location">
    <subcellularLocation>
        <location evidence="1">Nucleus</location>
    </subcellularLocation>
</comment>
<organism evidence="12 13">
    <name type="scientific">Kluyveromyces marxianus</name>
    <name type="common">Yeast</name>
    <name type="synonym">Candida kefyr</name>
    <dbReference type="NCBI Taxonomy" id="4911"/>
    <lineage>
        <taxon>Eukaryota</taxon>
        <taxon>Fungi</taxon>
        <taxon>Dikarya</taxon>
        <taxon>Ascomycota</taxon>
        <taxon>Saccharomycotina</taxon>
        <taxon>Saccharomycetes</taxon>
        <taxon>Saccharomycetales</taxon>
        <taxon>Saccharomycetaceae</taxon>
        <taxon>Kluyveromyces</taxon>
    </lineage>
</organism>
<evidence type="ECO:0000313" key="12">
    <source>
        <dbReference type="EMBL" id="QGN14631.1"/>
    </source>
</evidence>
<evidence type="ECO:0000256" key="10">
    <source>
        <dbReference type="SAM" id="MobiDB-lite"/>
    </source>
</evidence>
<evidence type="ECO:0000256" key="2">
    <source>
        <dbReference type="ARBA" id="ARBA00022491"/>
    </source>
</evidence>
<dbReference type="Proteomes" id="UP000422736">
    <property type="component" value="Chromosome 2"/>
</dbReference>
<keyword evidence="4" id="KW-0677">Repeat</keyword>
<evidence type="ECO:0000256" key="5">
    <source>
        <dbReference type="ARBA" id="ARBA00022771"/>
    </source>
</evidence>
<dbReference type="InterPro" id="IPR036236">
    <property type="entry name" value="Znf_C2H2_sf"/>
</dbReference>
<gene>
    <name evidence="12" type="primary">RIM101</name>
    <name evidence="12" type="ORF">FIM1_1295</name>
</gene>
<dbReference type="InterPro" id="IPR050806">
    <property type="entry name" value="pacC/RIM101"/>
</dbReference>
<proteinExistence type="inferred from homology"/>
<feature type="region of interest" description="Disordered" evidence="10">
    <location>
        <begin position="1"/>
        <end position="58"/>
    </location>
</feature>
<dbReference type="PANTHER" id="PTHR47257">
    <property type="entry name" value="PH-RESPONSE TRANSCRIPTION FACTOR PACC/RIM101"/>
    <property type="match status" value="1"/>
</dbReference>
<evidence type="ECO:0000256" key="9">
    <source>
        <dbReference type="PROSITE-ProRule" id="PRU00042"/>
    </source>
</evidence>
<evidence type="ECO:0000256" key="4">
    <source>
        <dbReference type="ARBA" id="ARBA00022737"/>
    </source>
</evidence>
<reference evidence="12 13" key="2">
    <citation type="submission" date="2019-11" db="EMBL/GenBank/DDBJ databases">
        <authorList>
            <person name="Lu H."/>
        </authorList>
    </citation>
    <scope>NUCLEOTIDE SEQUENCE [LARGE SCALE GENOMIC DNA]</scope>
    <source>
        <strain evidence="12 13">FIM1</strain>
    </source>
</reference>
<dbReference type="PROSITE" id="PS00028">
    <property type="entry name" value="ZINC_FINGER_C2H2_1"/>
    <property type="match status" value="2"/>
</dbReference>
<protein>
    <submittedName>
        <fullName evidence="12">PH-response transcription factor pacC/RIM101</fullName>
    </submittedName>
</protein>
<feature type="domain" description="C2H2-type" evidence="11">
    <location>
        <begin position="127"/>
        <end position="154"/>
    </location>
</feature>
<feature type="compositionally biased region" description="Low complexity" evidence="10">
    <location>
        <begin position="227"/>
        <end position="264"/>
    </location>
</feature>
<feature type="domain" description="C2H2-type" evidence="11">
    <location>
        <begin position="97"/>
        <end position="126"/>
    </location>
</feature>
<evidence type="ECO:0000256" key="8">
    <source>
        <dbReference type="ARBA" id="ARBA00038089"/>
    </source>
</evidence>
<dbReference type="SUPFAM" id="SSF57667">
    <property type="entry name" value="beta-beta-alpha zinc fingers"/>
    <property type="match status" value="2"/>
</dbReference>
<keyword evidence="6" id="KW-0862">Zinc</keyword>
<evidence type="ECO:0000256" key="7">
    <source>
        <dbReference type="ARBA" id="ARBA00023242"/>
    </source>
</evidence>
<comment type="similarity">
    <text evidence="8">Belongs to the pacC/RIM101 family.</text>
</comment>
<evidence type="ECO:0000313" key="13">
    <source>
        <dbReference type="Proteomes" id="UP000422736"/>
    </source>
</evidence>
<evidence type="ECO:0000259" key="11">
    <source>
        <dbReference type="PROSITE" id="PS50157"/>
    </source>
</evidence>
<dbReference type="Gene3D" id="3.30.160.60">
    <property type="entry name" value="Classic Zinc Finger"/>
    <property type="match status" value="2"/>
</dbReference>
<keyword evidence="2" id="KW-0678">Repressor</keyword>
<evidence type="ECO:0000256" key="6">
    <source>
        <dbReference type="ARBA" id="ARBA00022833"/>
    </source>
</evidence>
<keyword evidence="5 9" id="KW-0863">Zinc-finger</keyword>
<keyword evidence="7" id="KW-0539">Nucleus</keyword>
<feature type="compositionally biased region" description="Polar residues" evidence="10">
    <location>
        <begin position="7"/>
        <end position="45"/>
    </location>
</feature>
<dbReference type="PROSITE" id="PS50157">
    <property type="entry name" value="ZINC_FINGER_C2H2_2"/>
    <property type="match status" value="3"/>
</dbReference>
<dbReference type="SMART" id="SM00355">
    <property type="entry name" value="ZnF_C2H2"/>
    <property type="match status" value="3"/>
</dbReference>
<accession>A0ABX6ES05</accession>
<keyword evidence="13" id="KW-1185">Reference proteome</keyword>
<keyword evidence="3" id="KW-0479">Metal-binding</keyword>
<reference evidence="12 13" key="1">
    <citation type="submission" date="2016-03" db="EMBL/GenBank/DDBJ databases">
        <title>How can Kluyveromyces marxianus grow so fast - potential evolutionary course in Saccharomyces Complex revealed by comparative genomics.</title>
        <authorList>
            <person name="Mo W."/>
            <person name="Lu W."/>
            <person name="Yang X."/>
            <person name="Qi J."/>
            <person name="Lv H."/>
        </authorList>
    </citation>
    <scope>NUCLEOTIDE SEQUENCE [LARGE SCALE GENOMIC DNA]</scope>
    <source>
        <strain evidence="12 13">FIM1</strain>
    </source>
</reference>
<name>A0ABX6ES05_KLUMA</name>
<dbReference type="InterPro" id="IPR013087">
    <property type="entry name" value="Znf_C2H2_type"/>
</dbReference>
<evidence type="ECO:0000256" key="3">
    <source>
        <dbReference type="ARBA" id="ARBA00022723"/>
    </source>
</evidence>
<feature type="domain" description="C2H2-type" evidence="11">
    <location>
        <begin position="61"/>
        <end position="91"/>
    </location>
</feature>
<feature type="region of interest" description="Disordered" evidence="10">
    <location>
        <begin position="227"/>
        <end position="276"/>
    </location>
</feature>
<dbReference type="EMBL" id="CP015055">
    <property type="protein sequence ID" value="QGN14631.1"/>
    <property type="molecule type" value="Genomic_DNA"/>
</dbReference>
<sequence>MAPIDNLLNSTNVPEVGQNNQSFNKENYNYQTSAGSSPLSAAGQRSSSSSSSSDDDTVQMHPCKWKDCSLEFTSAEILYHHLCQDHVGRKSQKNLQLNCQWDQCHTKTVKRDHITSHLRVHVPLKPFSCSTCSKKFKRPQDLKKHLKVHNEELSLLKKKRGPKPYNKVGKMASGDSVNRNYAHQKFTLPSISLEKFIHDEVKTQPPVYSQQLAEKMAFVPLMRSNSINTVNNNSNQNSNTSNSPSSPALSPASSVAVSPSSLPQHNPVGYHVQPPSTVGHGTDLRYAVGFFNNLSMDMSRNYSNKLPHPAFVSGTPVSAPQSYPVIPKLPSISSTLNVGPPAPMLPVFNRFDTYHSLASSTSSAFHPHSYSNSYSLQQKSSLHEASSVSAKQVDALQDSLKSLDLSDKKKEEDAAANDDEDDLFALTYSTVNLLKDYLLCELMEELDEFSELKQNSQSLDDSINLQQESSSLDGKAYSDKLALPRYPQVVV</sequence>